<keyword evidence="1" id="KW-0472">Membrane</keyword>
<dbReference type="AlphaFoldDB" id="A0A0A9ETK1"/>
<name>A0A0A9ETK1_ARUDO</name>
<keyword evidence="1" id="KW-0812">Transmembrane</keyword>
<evidence type="ECO:0000256" key="1">
    <source>
        <dbReference type="SAM" id="Phobius"/>
    </source>
</evidence>
<accession>A0A0A9ETK1</accession>
<keyword evidence="1" id="KW-1133">Transmembrane helix</keyword>
<dbReference type="EMBL" id="GBRH01193841">
    <property type="protein sequence ID" value="JAE04055.1"/>
    <property type="molecule type" value="Transcribed_RNA"/>
</dbReference>
<dbReference type="PANTHER" id="PTHR18966">
    <property type="entry name" value="IONOTROPIC GLUTAMATE RECEPTOR"/>
    <property type="match status" value="1"/>
</dbReference>
<dbReference type="Gene3D" id="3.40.190.10">
    <property type="entry name" value="Periplasmic binding protein-like II"/>
    <property type="match status" value="1"/>
</dbReference>
<organism evidence="2">
    <name type="scientific">Arundo donax</name>
    <name type="common">Giant reed</name>
    <name type="synonym">Donax arundinaceus</name>
    <dbReference type="NCBI Taxonomy" id="35708"/>
    <lineage>
        <taxon>Eukaryota</taxon>
        <taxon>Viridiplantae</taxon>
        <taxon>Streptophyta</taxon>
        <taxon>Embryophyta</taxon>
        <taxon>Tracheophyta</taxon>
        <taxon>Spermatophyta</taxon>
        <taxon>Magnoliopsida</taxon>
        <taxon>Liliopsida</taxon>
        <taxon>Poales</taxon>
        <taxon>Poaceae</taxon>
        <taxon>PACMAD clade</taxon>
        <taxon>Arundinoideae</taxon>
        <taxon>Arundineae</taxon>
        <taxon>Arundo</taxon>
    </lineage>
</organism>
<dbReference type="Gene3D" id="1.10.287.70">
    <property type="match status" value="1"/>
</dbReference>
<evidence type="ECO:0000313" key="2">
    <source>
        <dbReference type="EMBL" id="JAE04055.1"/>
    </source>
</evidence>
<feature type="transmembrane region" description="Helical" evidence="1">
    <location>
        <begin position="60"/>
        <end position="78"/>
    </location>
</feature>
<protein>
    <submittedName>
        <fullName evidence="2">Uncharacterized protein</fullName>
    </submittedName>
</protein>
<sequence>MGFLQIFDAAIGDITIRRNRTSYVDFTFPYTESGIAMIVPVTEDSNKNTWIFLKPLTTGLWFGSFAFFIYTGIVIWLLERRINNNELGGPFFRQLGIVIYLPFFADS</sequence>
<proteinExistence type="predicted"/>
<dbReference type="SUPFAM" id="SSF53850">
    <property type="entry name" value="Periplasmic binding protein-like II"/>
    <property type="match status" value="1"/>
</dbReference>
<reference evidence="2" key="1">
    <citation type="submission" date="2014-09" db="EMBL/GenBank/DDBJ databases">
        <authorList>
            <person name="Magalhaes I.L.F."/>
            <person name="Oliveira U."/>
            <person name="Santos F.R."/>
            <person name="Vidigal T.H.D.A."/>
            <person name="Brescovit A.D."/>
            <person name="Santos A.J."/>
        </authorList>
    </citation>
    <scope>NUCLEOTIDE SEQUENCE</scope>
    <source>
        <tissue evidence="2">Shoot tissue taken approximately 20 cm above the soil surface</tissue>
    </source>
</reference>
<dbReference type="InterPro" id="IPR015683">
    <property type="entry name" value="Ionotropic_Glu_rcpt"/>
</dbReference>
<reference evidence="2" key="2">
    <citation type="journal article" date="2015" name="Data Brief">
        <title>Shoot transcriptome of the giant reed, Arundo donax.</title>
        <authorList>
            <person name="Barrero R.A."/>
            <person name="Guerrero F.D."/>
            <person name="Moolhuijzen P."/>
            <person name="Goolsby J.A."/>
            <person name="Tidwell J."/>
            <person name="Bellgard S.E."/>
            <person name="Bellgard M.I."/>
        </authorList>
    </citation>
    <scope>NUCLEOTIDE SEQUENCE</scope>
    <source>
        <tissue evidence="2">Shoot tissue taken approximately 20 cm above the soil surface</tissue>
    </source>
</reference>